<name>A0AC60QTW1_IXOPE</name>
<comment type="caution">
    <text evidence="1">The sequence shown here is derived from an EMBL/GenBank/DDBJ whole genome shotgun (WGS) entry which is preliminary data.</text>
</comment>
<evidence type="ECO:0000313" key="2">
    <source>
        <dbReference type="Proteomes" id="UP000805193"/>
    </source>
</evidence>
<dbReference type="EMBL" id="JABSTQ010003855">
    <property type="protein sequence ID" value="KAG0443086.1"/>
    <property type="molecule type" value="Genomic_DNA"/>
</dbReference>
<accession>A0AC60QTW1</accession>
<dbReference type="Proteomes" id="UP000805193">
    <property type="component" value="Unassembled WGS sequence"/>
</dbReference>
<organism evidence="1 2">
    <name type="scientific">Ixodes persulcatus</name>
    <name type="common">Taiga tick</name>
    <dbReference type="NCBI Taxonomy" id="34615"/>
    <lineage>
        <taxon>Eukaryota</taxon>
        <taxon>Metazoa</taxon>
        <taxon>Ecdysozoa</taxon>
        <taxon>Arthropoda</taxon>
        <taxon>Chelicerata</taxon>
        <taxon>Arachnida</taxon>
        <taxon>Acari</taxon>
        <taxon>Parasitiformes</taxon>
        <taxon>Ixodida</taxon>
        <taxon>Ixodoidea</taxon>
        <taxon>Ixodidae</taxon>
        <taxon>Ixodinae</taxon>
        <taxon>Ixodes</taxon>
    </lineage>
</organism>
<evidence type="ECO:0000313" key="1">
    <source>
        <dbReference type="EMBL" id="KAG0443086.1"/>
    </source>
</evidence>
<protein>
    <submittedName>
        <fullName evidence="1">Uncharacterized protein</fullName>
    </submittedName>
</protein>
<proteinExistence type="predicted"/>
<sequence>MKTVLMADYLGLEYISACYGATGLVTLPLDLTTPRVVGFFRDYQGMYDNFYTLLGGLNFFAGLLLLIVVIYEHFGRRCAETAFGVLASRFRIFRRTINLLPEHADYIVMATCALHNYLRDDSVYIPPSYVDKEDAYGNITNGNWRSNFKDDETVMTDLELPVGHNYSGSAREARDLFCSHFMSRQGAVPWQRTSAGLRS</sequence>
<gene>
    <name evidence="1" type="ORF">HPB47_015303</name>
</gene>
<reference evidence="1 2" key="1">
    <citation type="journal article" date="2020" name="Cell">
        <title>Large-Scale Comparative Analyses of Tick Genomes Elucidate Their Genetic Diversity and Vector Capacities.</title>
        <authorList>
            <consortium name="Tick Genome and Microbiome Consortium (TIGMIC)"/>
            <person name="Jia N."/>
            <person name="Wang J."/>
            <person name="Shi W."/>
            <person name="Du L."/>
            <person name="Sun Y."/>
            <person name="Zhan W."/>
            <person name="Jiang J.F."/>
            <person name="Wang Q."/>
            <person name="Zhang B."/>
            <person name="Ji P."/>
            <person name="Bell-Sakyi L."/>
            <person name="Cui X.M."/>
            <person name="Yuan T.T."/>
            <person name="Jiang B.G."/>
            <person name="Yang W.F."/>
            <person name="Lam T.T."/>
            <person name="Chang Q.C."/>
            <person name="Ding S.J."/>
            <person name="Wang X.J."/>
            <person name="Zhu J.G."/>
            <person name="Ruan X.D."/>
            <person name="Zhao L."/>
            <person name="Wei J.T."/>
            <person name="Ye R.Z."/>
            <person name="Que T.C."/>
            <person name="Du C.H."/>
            <person name="Zhou Y.H."/>
            <person name="Cheng J.X."/>
            <person name="Dai P.F."/>
            <person name="Guo W.B."/>
            <person name="Han X.H."/>
            <person name="Huang E.J."/>
            <person name="Li L.F."/>
            <person name="Wei W."/>
            <person name="Gao Y.C."/>
            <person name="Liu J.Z."/>
            <person name="Shao H.Z."/>
            <person name="Wang X."/>
            <person name="Wang C.C."/>
            <person name="Yang T.C."/>
            <person name="Huo Q.B."/>
            <person name="Li W."/>
            <person name="Chen H.Y."/>
            <person name="Chen S.E."/>
            <person name="Zhou L.G."/>
            <person name="Ni X.B."/>
            <person name="Tian J.H."/>
            <person name="Sheng Y."/>
            <person name="Liu T."/>
            <person name="Pan Y.S."/>
            <person name="Xia L.Y."/>
            <person name="Li J."/>
            <person name="Zhao F."/>
            <person name="Cao W.C."/>
        </authorList>
    </citation>
    <scope>NUCLEOTIDE SEQUENCE [LARGE SCALE GENOMIC DNA]</scope>
    <source>
        <strain evidence="1">Iper-2018</strain>
    </source>
</reference>
<keyword evidence="2" id="KW-1185">Reference proteome</keyword>